<feature type="transmembrane region" description="Helical" evidence="8">
    <location>
        <begin position="143"/>
        <end position="166"/>
    </location>
</feature>
<feature type="transmembrane region" description="Helical" evidence="8">
    <location>
        <begin position="81"/>
        <end position="97"/>
    </location>
</feature>
<dbReference type="PANTHER" id="PTHR30269">
    <property type="entry name" value="TRANSMEMBRANE PROTEIN YFCA"/>
    <property type="match status" value="1"/>
</dbReference>
<keyword evidence="6 8" id="KW-1133">Transmembrane helix</keyword>
<sequence>MEFANLTIEIALFLFTIAVVAGFLDTLAGGGGLLTLPALMMSGIPPLAALATNKLQSSMGVATASVMMLRARRVRWYQVKHLMLASFIGSTVGTIIIQFIDTAMLSVIIPVVITAIGIYFLITPTIDEKNNSAKISSSTYQRFIVPIIGCYDGIFGPATGSFFTLAGRALRGQKFLEATAIAKTLNFSSNIASLVVFIFAGHIIWFAGMIMMVGQFIGAWLGSHCLFKIPVTYLRYLVVVMCFAMLVKYMLQPVS</sequence>
<dbReference type="InterPro" id="IPR052017">
    <property type="entry name" value="TSUP"/>
</dbReference>
<keyword evidence="3" id="KW-0813">Transport</keyword>
<keyword evidence="10" id="KW-1185">Reference proteome</keyword>
<evidence type="ECO:0000256" key="3">
    <source>
        <dbReference type="ARBA" id="ARBA00022448"/>
    </source>
</evidence>
<comment type="caution">
    <text evidence="9">The sequence shown here is derived from an EMBL/GenBank/DDBJ whole genome shotgun (WGS) entry which is preliminary data.</text>
</comment>
<name>A0A8H2JLX0_9GAMM</name>
<evidence type="ECO:0000256" key="7">
    <source>
        <dbReference type="ARBA" id="ARBA00023136"/>
    </source>
</evidence>
<feature type="transmembrane region" description="Helical" evidence="8">
    <location>
        <begin position="233"/>
        <end position="251"/>
    </location>
</feature>
<dbReference type="EMBL" id="SZVP01000005">
    <property type="protein sequence ID" value="TMM45654.1"/>
    <property type="molecule type" value="Genomic_DNA"/>
</dbReference>
<evidence type="ECO:0000256" key="2">
    <source>
        <dbReference type="ARBA" id="ARBA00009142"/>
    </source>
</evidence>
<gene>
    <name evidence="9" type="ORF">FCS21_07460</name>
</gene>
<evidence type="ECO:0000256" key="5">
    <source>
        <dbReference type="ARBA" id="ARBA00022692"/>
    </source>
</evidence>
<feature type="transmembrane region" description="Helical" evidence="8">
    <location>
        <begin position="194"/>
        <end position="221"/>
    </location>
</feature>
<feature type="transmembrane region" description="Helical" evidence="8">
    <location>
        <begin position="103"/>
        <end position="122"/>
    </location>
</feature>
<organism evidence="9 10">
    <name type="scientific">Colwellia ponticola</name>
    <dbReference type="NCBI Taxonomy" id="2304625"/>
    <lineage>
        <taxon>Bacteria</taxon>
        <taxon>Pseudomonadati</taxon>
        <taxon>Pseudomonadota</taxon>
        <taxon>Gammaproteobacteria</taxon>
        <taxon>Alteromonadales</taxon>
        <taxon>Colwelliaceae</taxon>
        <taxon>Colwellia</taxon>
    </lineage>
</organism>
<dbReference type="Proteomes" id="UP000307702">
    <property type="component" value="Unassembled WGS sequence"/>
</dbReference>
<reference evidence="9 10" key="1">
    <citation type="submission" date="2019-05" db="EMBL/GenBank/DDBJ databases">
        <title>Colwellia ponticola sp. nov., isolated from seawater.</title>
        <authorList>
            <person name="Yoon J.-H."/>
        </authorList>
    </citation>
    <scope>NUCLEOTIDE SEQUENCE [LARGE SCALE GENOMIC DNA]</scope>
    <source>
        <strain evidence="9 10">OISW-25</strain>
    </source>
</reference>
<dbReference type="GO" id="GO:0005886">
    <property type="term" value="C:plasma membrane"/>
    <property type="evidence" value="ECO:0007669"/>
    <property type="project" value="UniProtKB-SubCell"/>
</dbReference>
<evidence type="ECO:0000313" key="9">
    <source>
        <dbReference type="EMBL" id="TMM45654.1"/>
    </source>
</evidence>
<evidence type="ECO:0000256" key="4">
    <source>
        <dbReference type="ARBA" id="ARBA00022475"/>
    </source>
</evidence>
<dbReference type="OrthoDB" id="554695at2"/>
<accession>A0A8H2JLX0</accession>
<protein>
    <recommendedName>
        <fullName evidence="8">Probable membrane transporter protein</fullName>
    </recommendedName>
</protein>
<keyword evidence="5 8" id="KW-0812">Transmembrane</keyword>
<feature type="transmembrane region" description="Helical" evidence="8">
    <location>
        <begin position="47"/>
        <end position="69"/>
    </location>
</feature>
<comment type="subcellular location">
    <subcellularLocation>
        <location evidence="1 8">Cell membrane</location>
        <topology evidence="1 8">Multi-pass membrane protein</topology>
    </subcellularLocation>
</comment>
<dbReference type="InterPro" id="IPR002781">
    <property type="entry name" value="TM_pro_TauE-like"/>
</dbReference>
<evidence type="ECO:0000256" key="6">
    <source>
        <dbReference type="ARBA" id="ARBA00022989"/>
    </source>
</evidence>
<evidence type="ECO:0000256" key="1">
    <source>
        <dbReference type="ARBA" id="ARBA00004651"/>
    </source>
</evidence>
<evidence type="ECO:0000313" key="10">
    <source>
        <dbReference type="Proteomes" id="UP000307702"/>
    </source>
</evidence>
<keyword evidence="7 8" id="KW-0472">Membrane</keyword>
<dbReference type="AlphaFoldDB" id="A0A8H2JLX0"/>
<comment type="similarity">
    <text evidence="2 8">Belongs to the 4-toluene sulfonate uptake permease (TSUP) (TC 2.A.102) family.</text>
</comment>
<feature type="transmembrane region" description="Helical" evidence="8">
    <location>
        <begin position="12"/>
        <end position="35"/>
    </location>
</feature>
<proteinExistence type="inferred from homology"/>
<evidence type="ECO:0000256" key="8">
    <source>
        <dbReference type="RuleBase" id="RU363041"/>
    </source>
</evidence>
<dbReference type="Pfam" id="PF01925">
    <property type="entry name" value="TauE"/>
    <property type="match status" value="1"/>
</dbReference>
<keyword evidence="4 8" id="KW-1003">Cell membrane</keyword>
<dbReference type="RefSeq" id="WP_138622001.1">
    <property type="nucleotide sequence ID" value="NZ_SZVP01000005.1"/>
</dbReference>
<dbReference type="PANTHER" id="PTHR30269:SF0">
    <property type="entry name" value="MEMBRANE TRANSPORTER PROTEIN YFCA-RELATED"/>
    <property type="match status" value="1"/>
</dbReference>